<feature type="region of interest" description="Disordered" evidence="8">
    <location>
        <begin position="1"/>
        <end position="26"/>
    </location>
</feature>
<dbReference type="InterPro" id="IPR005503">
    <property type="entry name" value="FliL"/>
</dbReference>
<evidence type="ECO:0008006" key="11">
    <source>
        <dbReference type="Google" id="ProtNLM"/>
    </source>
</evidence>
<keyword evidence="4 9" id="KW-0812">Transmembrane</keyword>
<dbReference type="EMBL" id="UINC01114914">
    <property type="protein sequence ID" value="SVC85560.1"/>
    <property type="molecule type" value="Genomic_DNA"/>
</dbReference>
<reference evidence="10" key="1">
    <citation type="submission" date="2018-05" db="EMBL/GenBank/DDBJ databases">
        <authorList>
            <person name="Lanie J.A."/>
            <person name="Ng W.-L."/>
            <person name="Kazmierczak K.M."/>
            <person name="Andrzejewski T.M."/>
            <person name="Davidsen T.M."/>
            <person name="Wayne K.J."/>
            <person name="Tettelin H."/>
            <person name="Glass J.I."/>
            <person name="Rusch D."/>
            <person name="Podicherti R."/>
            <person name="Tsui H.-C.T."/>
            <person name="Winkler M.E."/>
        </authorList>
    </citation>
    <scope>NUCLEOTIDE SEQUENCE</scope>
</reference>
<feature type="non-terminal residue" evidence="10">
    <location>
        <position position="174"/>
    </location>
</feature>
<protein>
    <recommendedName>
        <fullName evidence="11">Flagellar protein FliL</fullName>
    </recommendedName>
</protein>
<proteinExistence type="predicted"/>
<comment type="subcellular location">
    <subcellularLocation>
        <location evidence="1">Cell membrane</location>
        <topology evidence="1">Single-pass membrane protein</topology>
    </subcellularLocation>
</comment>
<keyword evidence="7 9" id="KW-0472">Membrane</keyword>
<evidence type="ECO:0000256" key="4">
    <source>
        <dbReference type="ARBA" id="ARBA00022692"/>
    </source>
</evidence>
<keyword evidence="3" id="KW-0145">Chemotaxis</keyword>
<feature type="transmembrane region" description="Helical" evidence="9">
    <location>
        <begin position="33"/>
        <end position="56"/>
    </location>
</feature>
<dbReference type="AlphaFoldDB" id="A0A382QKW9"/>
<evidence type="ECO:0000256" key="5">
    <source>
        <dbReference type="ARBA" id="ARBA00022779"/>
    </source>
</evidence>
<evidence type="ECO:0000256" key="6">
    <source>
        <dbReference type="ARBA" id="ARBA00022989"/>
    </source>
</evidence>
<evidence type="ECO:0000256" key="3">
    <source>
        <dbReference type="ARBA" id="ARBA00022500"/>
    </source>
</evidence>
<evidence type="ECO:0000256" key="8">
    <source>
        <dbReference type="SAM" id="MobiDB-lite"/>
    </source>
</evidence>
<dbReference type="PANTHER" id="PTHR35091:SF2">
    <property type="entry name" value="FLAGELLAR PROTEIN FLIL"/>
    <property type="match status" value="1"/>
</dbReference>
<sequence length="174" mass="18676">MADEEDLLGSMDGMDNDEGEDEEGGGGSPLMKYLPLVGGVLVVQIIIAVIIGYVFFAPSEDEMAEGEEGEGEAIEEVVAEVVMPEQEVIWEGLDPIVVNPAGTGGLRFASVHVNLGVTSQLVFDAIEVRGLTSLIRDTLIGILSTKTIDQLDPRYHEALKGEMRSELNAFLSPE</sequence>
<evidence type="ECO:0000256" key="7">
    <source>
        <dbReference type="ARBA" id="ARBA00023136"/>
    </source>
</evidence>
<dbReference type="PANTHER" id="PTHR35091">
    <property type="entry name" value="FLAGELLAR PROTEIN FLIL"/>
    <property type="match status" value="1"/>
</dbReference>
<keyword evidence="5" id="KW-0283">Flagellar rotation</keyword>
<evidence type="ECO:0000256" key="9">
    <source>
        <dbReference type="SAM" id="Phobius"/>
    </source>
</evidence>
<feature type="compositionally biased region" description="Acidic residues" evidence="8">
    <location>
        <begin position="14"/>
        <end position="24"/>
    </location>
</feature>
<evidence type="ECO:0000256" key="2">
    <source>
        <dbReference type="ARBA" id="ARBA00022475"/>
    </source>
</evidence>
<evidence type="ECO:0000313" key="10">
    <source>
        <dbReference type="EMBL" id="SVC85560.1"/>
    </source>
</evidence>
<dbReference type="GO" id="GO:0071978">
    <property type="term" value="P:bacterial-type flagellum-dependent swarming motility"/>
    <property type="evidence" value="ECO:0007669"/>
    <property type="project" value="TreeGrafter"/>
</dbReference>
<gene>
    <name evidence="10" type="ORF">METZ01_LOCUS338414</name>
</gene>
<dbReference type="GO" id="GO:0009425">
    <property type="term" value="C:bacterial-type flagellum basal body"/>
    <property type="evidence" value="ECO:0007669"/>
    <property type="project" value="InterPro"/>
</dbReference>
<accession>A0A382QKW9</accession>
<keyword evidence="6 9" id="KW-1133">Transmembrane helix</keyword>
<dbReference type="GO" id="GO:0006935">
    <property type="term" value="P:chemotaxis"/>
    <property type="evidence" value="ECO:0007669"/>
    <property type="project" value="UniProtKB-KW"/>
</dbReference>
<keyword evidence="2" id="KW-1003">Cell membrane</keyword>
<dbReference type="GO" id="GO:0005886">
    <property type="term" value="C:plasma membrane"/>
    <property type="evidence" value="ECO:0007669"/>
    <property type="project" value="UniProtKB-SubCell"/>
</dbReference>
<dbReference type="Pfam" id="PF03748">
    <property type="entry name" value="FliL"/>
    <property type="match status" value="1"/>
</dbReference>
<name>A0A382QKW9_9ZZZZ</name>
<organism evidence="10">
    <name type="scientific">marine metagenome</name>
    <dbReference type="NCBI Taxonomy" id="408172"/>
    <lineage>
        <taxon>unclassified sequences</taxon>
        <taxon>metagenomes</taxon>
        <taxon>ecological metagenomes</taxon>
    </lineage>
</organism>
<evidence type="ECO:0000256" key="1">
    <source>
        <dbReference type="ARBA" id="ARBA00004162"/>
    </source>
</evidence>